<accession>A0A8J5SDJ1</accession>
<reference evidence="2" key="1">
    <citation type="journal article" date="2021" name="bioRxiv">
        <title>Whole Genome Assembly and Annotation of Northern Wild Rice, Zizania palustris L., Supports a Whole Genome Duplication in the Zizania Genus.</title>
        <authorList>
            <person name="Haas M."/>
            <person name="Kono T."/>
            <person name="Macchietto M."/>
            <person name="Millas R."/>
            <person name="McGilp L."/>
            <person name="Shao M."/>
            <person name="Duquette J."/>
            <person name="Hirsch C.N."/>
            <person name="Kimball J."/>
        </authorList>
    </citation>
    <scope>NUCLEOTIDE SEQUENCE</scope>
    <source>
        <tissue evidence="2">Fresh leaf tissue</tissue>
    </source>
</reference>
<evidence type="ECO:0000256" key="1">
    <source>
        <dbReference type="SAM" id="MobiDB-lite"/>
    </source>
</evidence>
<gene>
    <name evidence="2" type="ORF">GUJ93_ZPchr0006g42631</name>
</gene>
<organism evidence="2 3">
    <name type="scientific">Zizania palustris</name>
    <name type="common">Northern wild rice</name>
    <dbReference type="NCBI Taxonomy" id="103762"/>
    <lineage>
        <taxon>Eukaryota</taxon>
        <taxon>Viridiplantae</taxon>
        <taxon>Streptophyta</taxon>
        <taxon>Embryophyta</taxon>
        <taxon>Tracheophyta</taxon>
        <taxon>Spermatophyta</taxon>
        <taxon>Magnoliopsida</taxon>
        <taxon>Liliopsida</taxon>
        <taxon>Poales</taxon>
        <taxon>Poaceae</taxon>
        <taxon>BOP clade</taxon>
        <taxon>Oryzoideae</taxon>
        <taxon>Oryzeae</taxon>
        <taxon>Zizaniinae</taxon>
        <taxon>Zizania</taxon>
    </lineage>
</organism>
<comment type="caution">
    <text evidence="2">The sequence shown here is derived from an EMBL/GenBank/DDBJ whole genome shotgun (WGS) entry which is preliminary data.</text>
</comment>
<dbReference type="PANTHER" id="PTHR34046">
    <property type="entry name" value="OS06G0218800 PROTEIN"/>
    <property type="match status" value="1"/>
</dbReference>
<dbReference type="AlphaFoldDB" id="A0A8J5SDJ1"/>
<dbReference type="EMBL" id="JAAALK010000283">
    <property type="protein sequence ID" value="KAG8073781.1"/>
    <property type="molecule type" value="Genomic_DNA"/>
</dbReference>
<dbReference type="InterPro" id="IPR008004">
    <property type="entry name" value="OCTOPUS-like"/>
</dbReference>
<feature type="compositionally biased region" description="Basic and acidic residues" evidence="1">
    <location>
        <begin position="159"/>
        <end position="171"/>
    </location>
</feature>
<sequence>MRRSEWEDRCKRHPEHRLSKGVCPYCLRDRLAHLSASSSATNTTRASSSATTSPSYSSGAGSPIRHAALSADVSSVHVVDGVSTFVNVAAFSQPLMTSSVNRKPAAGQEEPSREAAKGKKEEAKRKKSSSSKKKKIGRFLSRLVGAEKRPQTGDGDGGELFHSKTMKEKTSHRWPGGNPIGPYRRGRYASSFLVTIRTERGKRG</sequence>
<dbReference type="Pfam" id="PF05340">
    <property type="entry name" value="DUF740"/>
    <property type="match status" value="1"/>
</dbReference>
<evidence type="ECO:0000313" key="3">
    <source>
        <dbReference type="Proteomes" id="UP000729402"/>
    </source>
</evidence>
<evidence type="ECO:0000313" key="2">
    <source>
        <dbReference type="EMBL" id="KAG8073781.1"/>
    </source>
</evidence>
<feature type="compositionally biased region" description="Basic residues" evidence="1">
    <location>
        <begin position="125"/>
        <end position="137"/>
    </location>
</feature>
<dbReference type="OrthoDB" id="688136at2759"/>
<feature type="region of interest" description="Disordered" evidence="1">
    <location>
        <begin position="36"/>
        <end position="61"/>
    </location>
</feature>
<keyword evidence="3" id="KW-1185">Reference proteome</keyword>
<protein>
    <submittedName>
        <fullName evidence="2">Uncharacterized protein</fullName>
    </submittedName>
</protein>
<proteinExistence type="predicted"/>
<dbReference type="PANTHER" id="PTHR34046:SF19">
    <property type="entry name" value="RAPIDLY ELICITED PROTEIN, PUTATIVE-RELATED"/>
    <property type="match status" value="1"/>
</dbReference>
<name>A0A8J5SDJ1_ZIZPA</name>
<dbReference type="Proteomes" id="UP000729402">
    <property type="component" value="Unassembled WGS sequence"/>
</dbReference>
<feature type="compositionally biased region" description="Basic and acidic residues" evidence="1">
    <location>
        <begin position="110"/>
        <end position="124"/>
    </location>
</feature>
<reference evidence="2" key="2">
    <citation type="submission" date="2021-02" db="EMBL/GenBank/DDBJ databases">
        <authorList>
            <person name="Kimball J.A."/>
            <person name="Haas M.W."/>
            <person name="Macchietto M."/>
            <person name="Kono T."/>
            <person name="Duquette J."/>
            <person name="Shao M."/>
        </authorList>
    </citation>
    <scope>NUCLEOTIDE SEQUENCE</scope>
    <source>
        <tissue evidence="2">Fresh leaf tissue</tissue>
    </source>
</reference>
<feature type="region of interest" description="Disordered" evidence="1">
    <location>
        <begin position="99"/>
        <end position="185"/>
    </location>
</feature>